<evidence type="ECO:0000313" key="3">
    <source>
        <dbReference type="Proteomes" id="UP000000582"/>
    </source>
</evidence>
<feature type="transmembrane region" description="Helical" evidence="1">
    <location>
        <begin position="42"/>
        <end position="60"/>
    </location>
</feature>
<accession>Q8NN48</accession>
<evidence type="ECO:0000313" key="2">
    <source>
        <dbReference type="EMBL" id="BAB99758.1"/>
    </source>
</evidence>
<dbReference type="OrthoDB" id="4402748at2"/>
<dbReference type="HOGENOM" id="CLU_1132105_0_0_11"/>
<dbReference type="STRING" id="196627.cg2598"/>
<dbReference type="Proteomes" id="UP000000582">
    <property type="component" value="Chromosome"/>
</dbReference>
<dbReference type="eggNOG" id="COG4190">
    <property type="taxonomic scope" value="Bacteria"/>
</dbReference>
<protein>
    <submittedName>
        <fullName evidence="2">Hypothetical membrane protein</fullName>
    </submittedName>
</protein>
<dbReference type="PATRIC" id="fig|196627.13.peg.2300"/>
<feature type="transmembrane region" description="Helical" evidence="1">
    <location>
        <begin position="112"/>
        <end position="130"/>
    </location>
</feature>
<keyword evidence="3" id="KW-1185">Reference proteome</keyword>
<dbReference type="BioCyc" id="CORYNE:G18NG-11962-MONOMER"/>
<dbReference type="EMBL" id="BA000036">
    <property type="protein sequence ID" value="BAB99758.1"/>
    <property type="molecule type" value="Genomic_DNA"/>
</dbReference>
<evidence type="ECO:0000256" key="1">
    <source>
        <dbReference type="SAM" id="Phobius"/>
    </source>
</evidence>
<sequence length="249" mass="27224">MSEIMGDLAKHMGSEPPAWWKFLPMIVLAGATRVTYEVEPWLAIPLFILAFASILIPFPISKTKGLRDIDAWKIHTTQGDKKRAIRQLIIPATALAIDIIGLPTLFNAPPLASAALFGGVYGASLAWAAYRADQLPRIRTKERLAELSQNASLDDVRSDDLDVLEQPESRELVRCLLAHGAMDGTRVMARQVARVLDTEVDEVHQVARSLEQHGLVSRSTIMPGGDPGKVFIEVSLKGISAIKALESGR</sequence>
<keyword evidence="1" id="KW-0812">Transmembrane</keyword>
<organism evidence="2 3">
    <name type="scientific">Corynebacterium glutamicum (strain ATCC 13032 / DSM 20300 / JCM 1318 / BCRC 11384 / CCUG 27702 / LMG 3730 / NBRC 12168 / NCIMB 10025 / NRRL B-2784 / 534)</name>
    <dbReference type="NCBI Taxonomy" id="196627"/>
    <lineage>
        <taxon>Bacteria</taxon>
        <taxon>Bacillati</taxon>
        <taxon>Actinomycetota</taxon>
        <taxon>Actinomycetes</taxon>
        <taxon>Mycobacteriales</taxon>
        <taxon>Corynebacteriaceae</taxon>
        <taxon>Corynebacterium</taxon>
    </lineage>
</organism>
<proteinExistence type="predicted"/>
<keyword evidence="1" id="KW-1133">Transmembrane helix</keyword>
<keyword evidence="1" id="KW-0472">Membrane</keyword>
<dbReference type="AlphaFoldDB" id="Q8NN48"/>
<gene>
    <name evidence="2" type="ordered locus">Cgl2365</name>
</gene>
<dbReference type="KEGG" id="cgl:Cgl2365"/>
<name>Q8NN48_CORGL</name>
<reference evidence="3" key="1">
    <citation type="journal article" date="2003" name="Appl. Microbiol. Biotechnol.">
        <title>The Corynebacterium glutamicum genome: features and impacts on biotechnological processes.</title>
        <authorList>
            <person name="Ikeda M."/>
            <person name="Nakagawa S."/>
        </authorList>
    </citation>
    <scope>NUCLEOTIDE SEQUENCE [LARGE SCALE GENOMIC DNA]</scope>
    <source>
        <strain evidence="3">ATCC 13032 / DSM 20300 / BCRC 11384 / JCM 1318 / LMG 3730 / NCIMB 10025</strain>
    </source>
</reference>
<feature type="transmembrane region" description="Helical" evidence="1">
    <location>
        <begin position="88"/>
        <end position="106"/>
    </location>
</feature>